<dbReference type="Proteomes" id="UP000249526">
    <property type="component" value="Unassembled WGS sequence"/>
</dbReference>
<gene>
    <name evidence="2" type="ORF">BO85DRAFT_222637</name>
</gene>
<dbReference type="EMBL" id="KZ825057">
    <property type="protein sequence ID" value="RAH60279.1"/>
    <property type="molecule type" value="Genomic_DNA"/>
</dbReference>
<proteinExistence type="predicted"/>
<accession>A0A8G1R697</accession>
<evidence type="ECO:0000313" key="2">
    <source>
        <dbReference type="EMBL" id="RAH60279.1"/>
    </source>
</evidence>
<dbReference type="RefSeq" id="XP_025518201.1">
    <property type="nucleotide sequence ID" value="XM_025654720.1"/>
</dbReference>
<protein>
    <submittedName>
        <fullName evidence="2">Uncharacterized protein</fullName>
    </submittedName>
</protein>
<evidence type="ECO:0000313" key="3">
    <source>
        <dbReference type="Proteomes" id="UP000249526"/>
    </source>
</evidence>
<sequence length="96" mass="11431">MKSQVYIRVSRVQRSMEDILWWQVYLGIVSCNGSWIQLAWLLRSASSAVLRQKTSQHAIRFRMSRYFPLLTILSNSYRTSSYKGQWRYQTYTDVSP</sequence>
<keyword evidence="3" id="KW-1185">Reference proteome</keyword>
<keyword evidence="1" id="KW-1133">Transmembrane helix</keyword>
<feature type="transmembrane region" description="Helical" evidence="1">
    <location>
        <begin position="20"/>
        <end position="42"/>
    </location>
</feature>
<dbReference type="PROSITE" id="PS51257">
    <property type="entry name" value="PROKAR_LIPOPROTEIN"/>
    <property type="match status" value="1"/>
</dbReference>
<reference evidence="2 3" key="1">
    <citation type="submission" date="2018-02" db="EMBL/GenBank/DDBJ databases">
        <title>The genomes of Aspergillus section Nigri reveals drivers in fungal speciation.</title>
        <authorList>
            <consortium name="DOE Joint Genome Institute"/>
            <person name="Vesth T.C."/>
            <person name="Nybo J."/>
            <person name="Theobald S."/>
            <person name="Brandl J."/>
            <person name="Frisvad J.C."/>
            <person name="Nielsen K.F."/>
            <person name="Lyhne E.K."/>
            <person name="Kogle M.E."/>
            <person name="Kuo A."/>
            <person name="Riley R."/>
            <person name="Clum A."/>
            <person name="Nolan M."/>
            <person name="Lipzen A."/>
            <person name="Salamov A."/>
            <person name="Henrissat B."/>
            <person name="Wiebenga A."/>
            <person name="De vries R.P."/>
            <person name="Grigoriev I.V."/>
            <person name="Mortensen U.H."/>
            <person name="Andersen M.R."/>
            <person name="Baker S.E."/>
        </authorList>
    </citation>
    <scope>NUCLEOTIDE SEQUENCE [LARGE SCALE GENOMIC DNA]</scope>
    <source>
        <strain evidence="2 3">CBS 112811</strain>
    </source>
</reference>
<keyword evidence="1" id="KW-0812">Transmembrane</keyword>
<keyword evidence="1" id="KW-0472">Membrane</keyword>
<name>A0A8G1R697_9EURO</name>
<dbReference type="GeneID" id="37158122"/>
<evidence type="ECO:0000256" key="1">
    <source>
        <dbReference type="SAM" id="Phobius"/>
    </source>
</evidence>
<dbReference type="AlphaFoldDB" id="A0A8G1R697"/>
<organism evidence="2 3">
    <name type="scientific">Aspergillus piperis CBS 112811</name>
    <dbReference type="NCBI Taxonomy" id="1448313"/>
    <lineage>
        <taxon>Eukaryota</taxon>
        <taxon>Fungi</taxon>
        <taxon>Dikarya</taxon>
        <taxon>Ascomycota</taxon>
        <taxon>Pezizomycotina</taxon>
        <taxon>Eurotiomycetes</taxon>
        <taxon>Eurotiomycetidae</taxon>
        <taxon>Eurotiales</taxon>
        <taxon>Aspergillaceae</taxon>
        <taxon>Aspergillus</taxon>
        <taxon>Aspergillus subgen. Circumdati</taxon>
    </lineage>
</organism>